<evidence type="ECO:0000313" key="3">
    <source>
        <dbReference type="Proteomes" id="UP001189429"/>
    </source>
</evidence>
<protein>
    <recommendedName>
        <fullName evidence="4">ShKT domain-containing protein</fullName>
    </recommendedName>
</protein>
<proteinExistence type="predicted"/>
<reference evidence="2" key="1">
    <citation type="submission" date="2023-10" db="EMBL/GenBank/DDBJ databases">
        <authorList>
            <person name="Chen Y."/>
            <person name="Shah S."/>
            <person name="Dougan E. K."/>
            <person name="Thang M."/>
            <person name="Chan C."/>
        </authorList>
    </citation>
    <scope>NUCLEOTIDE SEQUENCE [LARGE SCALE GENOMIC DNA]</scope>
</reference>
<organism evidence="2 3">
    <name type="scientific">Prorocentrum cordatum</name>
    <dbReference type="NCBI Taxonomy" id="2364126"/>
    <lineage>
        <taxon>Eukaryota</taxon>
        <taxon>Sar</taxon>
        <taxon>Alveolata</taxon>
        <taxon>Dinophyceae</taxon>
        <taxon>Prorocentrales</taxon>
        <taxon>Prorocentraceae</taxon>
        <taxon>Prorocentrum</taxon>
    </lineage>
</organism>
<accession>A0ABN9UY29</accession>
<evidence type="ECO:0000313" key="2">
    <source>
        <dbReference type="EMBL" id="CAK0865045.1"/>
    </source>
</evidence>
<evidence type="ECO:0000256" key="1">
    <source>
        <dbReference type="SAM" id="Phobius"/>
    </source>
</evidence>
<name>A0ABN9UY29_9DINO</name>
<sequence length="221" mass="24216">MSFYRKNIIGRCFDHVLILFVYVWGICCVVQNPPVGGHARPNSRRPLTIATLEPDYDEELQRFVPVEELTSYLLQETQLEKMPCLFKQALATLQVAAANDAGQSSWATDAVPSYRHAPLDRHVWIRPKVQPYCEDAAYGSTVQATCPATCGLCRVASPSSSQAAKVLMDRSFQGSQVVLRCSLIAKMRLCSTVQATWSLKGAALQVAQPAASPGAKATPRC</sequence>
<evidence type="ECO:0008006" key="4">
    <source>
        <dbReference type="Google" id="ProtNLM"/>
    </source>
</evidence>
<keyword evidence="3" id="KW-1185">Reference proteome</keyword>
<dbReference type="Proteomes" id="UP001189429">
    <property type="component" value="Unassembled WGS sequence"/>
</dbReference>
<dbReference type="EMBL" id="CAUYUJ010016416">
    <property type="protein sequence ID" value="CAK0865045.1"/>
    <property type="molecule type" value="Genomic_DNA"/>
</dbReference>
<gene>
    <name evidence="2" type="ORF">PCOR1329_LOCUS52714</name>
</gene>
<keyword evidence="1" id="KW-0472">Membrane</keyword>
<keyword evidence="1" id="KW-1133">Transmembrane helix</keyword>
<keyword evidence="1" id="KW-0812">Transmembrane</keyword>
<feature type="transmembrane region" description="Helical" evidence="1">
    <location>
        <begin position="12"/>
        <end position="32"/>
    </location>
</feature>
<comment type="caution">
    <text evidence="2">The sequence shown here is derived from an EMBL/GenBank/DDBJ whole genome shotgun (WGS) entry which is preliminary data.</text>
</comment>